<keyword evidence="2" id="KW-1185">Reference proteome</keyword>
<gene>
    <name evidence="1" type="ORF">E2C01_062768</name>
</gene>
<dbReference type="AlphaFoldDB" id="A0A5B7HEZ1"/>
<proteinExistence type="predicted"/>
<organism evidence="1 2">
    <name type="scientific">Portunus trituberculatus</name>
    <name type="common">Swimming crab</name>
    <name type="synonym">Neptunus trituberculatus</name>
    <dbReference type="NCBI Taxonomy" id="210409"/>
    <lineage>
        <taxon>Eukaryota</taxon>
        <taxon>Metazoa</taxon>
        <taxon>Ecdysozoa</taxon>
        <taxon>Arthropoda</taxon>
        <taxon>Crustacea</taxon>
        <taxon>Multicrustacea</taxon>
        <taxon>Malacostraca</taxon>
        <taxon>Eumalacostraca</taxon>
        <taxon>Eucarida</taxon>
        <taxon>Decapoda</taxon>
        <taxon>Pleocyemata</taxon>
        <taxon>Brachyura</taxon>
        <taxon>Eubrachyura</taxon>
        <taxon>Portunoidea</taxon>
        <taxon>Portunidae</taxon>
        <taxon>Portuninae</taxon>
        <taxon>Portunus</taxon>
    </lineage>
</organism>
<reference evidence="1 2" key="1">
    <citation type="submission" date="2019-05" db="EMBL/GenBank/DDBJ databases">
        <title>Another draft genome of Portunus trituberculatus and its Hox gene families provides insights of decapod evolution.</title>
        <authorList>
            <person name="Jeong J.-H."/>
            <person name="Song I."/>
            <person name="Kim S."/>
            <person name="Choi T."/>
            <person name="Kim D."/>
            <person name="Ryu S."/>
            <person name="Kim W."/>
        </authorList>
    </citation>
    <scope>NUCLEOTIDE SEQUENCE [LARGE SCALE GENOMIC DNA]</scope>
    <source>
        <tissue evidence="1">Muscle</tissue>
    </source>
</reference>
<comment type="caution">
    <text evidence="1">The sequence shown here is derived from an EMBL/GenBank/DDBJ whole genome shotgun (WGS) entry which is preliminary data.</text>
</comment>
<sequence length="61" mass="6726">MKAPLAPAVTPTKDTCIRKRFALSSVTFTKGKMMKTRPRGFNDITKFIKAPIKPAVTSTKT</sequence>
<evidence type="ECO:0000313" key="2">
    <source>
        <dbReference type="Proteomes" id="UP000324222"/>
    </source>
</evidence>
<accession>A0A5B7HEZ1</accession>
<dbReference type="Proteomes" id="UP000324222">
    <property type="component" value="Unassembled WGS sequence"/>
</dbReference>
<evidence type="ECO:0000313" key="1">
    <source>
        <dbReference type="EMBL" id="MPC68566.1"/>
    </source>
</evidence>
<protein>
    <submittedName>
        <fullName evidence="1">Uncharacterized protein</fullName>
    </submittedName>
</protein>
<dbReference type="EMBL" id="VSRR010028033">
    <property type="protein sequence ID" value="MPC68566.1"/>
    <property type="molecule type" value="Genomic_DNA"/>
</dbReference>
<name>A0A5B7HEZ1_PORTR</name>